<dbReference type="EMBL" id="JDVG02000706">
    <property type="protein sequence ID" value="KFB70402.1"/>
    <property type="molecule type" value="Genomic_DNA"/>
</dbReference>
<sequence>MKPRLKSCVVSRFRVERLLLGCAADSAVLLALPAAAKSAVETLAALDFDPAQPASLAALCGALSALAPAQPIADAARLPLVVTLDDSLARSFVVTPPRGARGLRELRASAAARFAALYGESAEPWLLAADWQAAAPFVSCALPRELYQALEGLARTQGWRLDSATPALVRVWNRVCPAIPADGWLGIGFARTLTLVHHQHGELAGLRTLRLPAAPDLAELETLLEQERLRNAVATGMQAGQSLLWTGGAKWLPAAATVAGITSRTLPLPCPKGSPGERPVAEQLALAGGPR</sequence>
<accession>A0A084Y6Q8</accession>
<gene>
    <name evidence="1" type="ORF">AW09_004498</name>
</gene>
<evidence type="ECO:0000313" key="2">
    <source>
        <dbReference type="Proteomes" id="UP000020077"/>
    </source>
</evidence>
<evidence type="ECO:0000313" key="1">
    <source>
        <dbReference type="EMBL" id="KFB70402.1"/>
    </source>
</evidence>
<comment type="caution">
    <text evidence="1">The sequence shown here is derived from an EMBL/GenBank/DDBJ whole genome shotgun (WGS) entry which is preliminary data.</text>
</comment>
<dbReference type="Proteomes" id="UP000020077">
    <property type="component" value="Unassembled WGS sequence"/>
</dbReference>
<reference evidence="1 2" key="1">
    <citation type="submission" date="2014-02" db="EMBL/GenBank/DDBJ databases">
        <title>Expanding our view of genomic diversity in Candidatus Accumulibacter clades.</title>
        <authorList>
            <person name="Skennerton C.T."/>
            <person name="Barr J.J."/>
            <person name="Slater F.R."/>
            <person name="Bond P.L."/>
            <person name="Tyson G.W."/>
        </authorList>
    </citation>
    <scope>NUCLEOTIDE SEQUENCE [LARGE SCALE GENOMIC DNA]</scope>
    <source>
        <strain evidence="2">BA-91</strain>
    </source>
</reference>
<protein>
    <submittedName>
        <fullName evidence="1">Uncharacterized protein</fullName>
    </submittedName>
</protein>
<organism evidence="1 2">
    <name type="scientific">Candidatus Accumulibacter phosphatis</name>
    <dbReference type="NCBI Taxonomy" id="327160"/>
    <lineage>
        <taxon>Bacteria</taxon>
        <taxon>Pseudomonadati</taxon>
        <taxon>Pseudomonadota</taxon>
        <taxon>Betaproteobacteria</taxon>
        <taxon>Candidatus Accumulibacter</taxon>
    </lineage>
</organism>
<dbReference type="AlphaFoldDB" id="A0A084Y6Q8"/>
<name>A0A084Y6Q8_9PROT</name>
<proteinExistence type="predicted"/>